<comment type="subcellular location">
    <subcellularLocation>
        <location evidence="1 14">Endoplasmic reticulum membrane</location>
        <topology evidence="1 14">Multi-pass membrane protein</topology>
    </subcellularLocation>
</comment>
<feature type="transmembrane region" description="Helical" evidence="14">
    <location>
        <begin position="442"/>
        <end position="463"/>
    </location>
</feature>
<dbReference type="HOGENOM" id="CLU_008438_0_0_1"/>
<dbReference type="EMBL" id="JH930478">
    <property type="protein sequence ID" value="EKM50454.1"/>
    <property type="molecule type" value="Genomic_DNA"/>
</dbReference>
<proteinExistence type="inferred from homology"/>
<dbReference type="EC" id="2.4.1.109" evidence="14"/>
<dbReference type="OrthoDB" id="292747at2759"/>
<dbReference type="GeneID" id="18918646"/>
<evidence type="ECO:0000256" key="8">
    <source>
        <dbReference type="ARBA" id="ARBA00022824"/>
    </source>
</evidence>
<dbReference type="UniPathway" id="UPA00378"/>
<dbReference type="AlphaFoldDB" id="K5VV58"/>
<dbReference type="STRING" id="650164.K5VV58"/>
<comment type="similarity">
    <text evidence="3 14">Belongs to the glycosyltransferase 39 family.</text>
</comment>
<dbReference type="SMART" id="SM00472">
    <property type="entry name" value="MIR"/>
    <property type="match status" value="2"/>
</dbReference>
<dbReference type="InParanoid" id="K5VV58"/>
<feature type="domain" description="MIR" evidence="15">
    <location>
        <begin position="131"/>
        <end position="191"/>
    </location>
</feature>
<reference evidence="16 17" key="1">
    <citation type="journal article" date="2012" name="BMC Genomics">
        <title>Comparative genomics of the white-rot fungi, Phanerochaete carnosa and P. chrysosporium, to elucidate the genetic basis of the distinct wood types they colonize.</title>
        <authorList>
            <person name="Suzuki H."/>
            <person name="MacDonald J."/>
            <person name="Syed K."/>
            <person name="Salamov A."/>
            <person name="Hori C."/>
            <person name="Aerts A."/>
            <person name="Henrissat B."/>
            <person name="Wiebenga A."/>
            <person name="vanKuyk P.A."/>
            <person name="Barry K."/>
            <person name="Lindquist E."/>
            <person name="LaButti K."/>
            <person name="Lapidus A."/>
            <person name="Lucas S."/>
            <person name="Coutinho P."/>
            <person name="Gong Y."/>
            <person name="Samejima M."/>
            <person name="Mahadevan R."/>
            <person name="Abou-Zaid M."/>
            <person name="de Vries R.P."/>
            <person name="Igarashi K."/>
            <person name="Yadav J.S."/>
            <person name="Grigoriev I.V."/>
            <person name="Master E.R."/>
        </authorList>
    </citation>
    <scope>NUCLEOTIDE SEQUENCE [LARGE SCALE GENOMIC DNA]</scope>
    <source>
        <strain evidence="16 17">HHB-10118-sp</strain>
    </source>
</reference>
<dbReference type="CDD" id="cd23285">
    <property type="entry name" value="beta-trefoil_MIR_PMT4-like"/>
    <property type="match status" value="1"/>
</dbReference>
<comment type="catalytic activity">
    <reaction evidence="12 14">
        <text>a di-trans,poly-cis-dolichyl beta-D-mannosyl phosphate + L-threonyl-[protein] = 3-O-(alpha-D-mannosyl)-L-threonyl-[protein] + a di-trans,poly-cis-dolichyl phosphate + H(+)</text>
        <dbReference type="Rhea" id="RHEA:53396"/>
        <dbReference type="Rhea" id="RHEA-COMP:11060"/>
        <dbReference type="Rhea" id="RHEA-COMP:13547"/>
        <dbReference type="Rhea" id="RHEA-COMP:19498"/>
        <dbReference type="Rhea" id="RHEA-COMP:19501"/>
        <dbReference type="ChEBI" id="CHEBI:15378"/>
        <dbReference type="ChEBI" id="CHEBI:30013"/>
        <dbReference type="ChEBI" id="CHEBI:57683"/>
        <dbReference type="ChEBI" id="CHEBI:58211"/>
        <dbReference type="ChEBI" id="CHEBI:137323"/>
        <dbReference type="EC" id="2.4.1.109"/>
    </reaction>
</comment>
<dbReference type="FunCoup" id="K5VV58">
    <property type="interactions" value="184"/>
</dbReference>
<dbReference type="Gene3D" id="2.80.10.50">
    <property type="match status" value="1"/>
</dbReference>
<comment type="pathway">
    <text evidence="2 14">Protein modification; protein glycosylation.</text>
</comment>
<keyword evidence="5 14" id="KW-0808">Transferase</keyword>
<dbReference type="InterPro" id="IPR016093">
    <property type="entry name" value="MIR_motif"/>
</dbReference>
<evidence type="ECO:0000259" key="15">
    <source>
        <dbReference type="PROSITE" id="PS50919"/>
    </source>
</evidence>
<protein>
    <recommendedName>
        <fullName evidence="14">Dolichyl-phosphate-mannose--protein mannosyltransferase</fullName>
        <ecNumber evidence="14">2.4.1.109</ecNumber>
    </recommendedName>
</protein>
<keyword evidence="8 14" id="KW-0256">Endoplasmic reticulum</keyword>
<evidence type="ECO:0000256" key="9">
    <source>
        <dbReference type="ARBA" id="ARBA00022989"/>
    </source>
</evidence>
<feature type="transmembrane region" description="Helical" evidence="14">
    <location>
        <begin position="398"/>
        <end position="421"/>
    </location>
</feature>
<feature type="transmembrane region" description="Helical" evidence="14">
    <location>
        <begin position="46"/>
        <end position="63"/>
    </location>
</feature>
<comment type="function">
    <text evidence="14">Transfers mannose from Dol-P-mannose to Ser or Thr residues on proteins.</text>
</comment>
<keyword evidence="4 14" id="KW-0328">Glycosyltransferase</keyword>
<evidence type="ECO:0000256" key="14">
    <source>
        <dbReference type="RuleBase" id="RU367007"/>
    </source>
</evidence>
<feature type="transmembrane region" description="Helical" evidence="14">
    <location>
        <begin position="83"/>
        <end position="106"/>
    </location>
</feature>
<dbReference type="Pfam" id="PF02366">
    <property type="entry name" value="PMT"/>
    <property type="match status" value="1"/>
</dbReference>
<dbReference type="RefSeq" id="XP_007400726.1">
    <property type="nucleotide sequence ID" value="XM_007400664.1"/>
</dbReference>
<evidence type="ECO:0000256" key="12">
    <source>
        <dbReference type="ARBA" id="ARBA00045085"/>
    </source>
</evidence>
<comment type="catalytic activity">
    <reaction evidence="13 14">
        <text>a di-trans,poly-cis-dolichyl beta-D-mannosyl phosphate + L-seryl-[protein] = 3-O-(alpha-D-mannosyl)-L-seryl-[protein] + a di-trans,poly-cis-dolichyl phosphate + H(+)</text>
        <dbReference type="Rhea" id="RHEA:17377"/>
        <dbReference type="Rhea" id="RHEA-COMP:9863"/>
        <dbReference type="Rhea" id="RHEA-COMP:13546"/>
        <dbReference type="Rhea" id="RHEA-COMP:19498"/>
        <dbReference type="Rhea" id="RHEA-COMP:19501"/>
        <dbReference type="ChEBI" id="CHEBI:15378"/>
        <dbReference type="ChEBI" id="CHEBI:29999"/>
        <dbReference type="ChEBI" id="CHEBI:57683"/>
        <dbReference type="ChEBI" id="CHEBI:58211"/>
        <dbReference type="ChEBI" id="CHEBI:137321"/>
        <dbReference type="EC" id="2.4.1.109"/>
    </reaction>
</comment>
<dbReference type="GO" id="GO:0005789">
    <property type="term" value="C:endoplasmic reticulum membrane"/>
    <property type="evidence" value="ECO:0007669"/>
    <property type="project" value="UniProtKB-SubCell"/>
</dbReference>
<dbReference type="GO" id="GO:0004169">
    <property type="term" value="F:dolichyl-phosphate-mannose-protein mannosyltransferase activity"/>
    <property type="evidence" value="ECO:0007669"/>
    <property type="project" value="UniProtKB-UniRule"/>
</dbReference>
<dbReference type="SUPFAM" id="SSF82109">
    <property type="entry name" value="MIR domain"/>
    <property type="match status" value="1"/>
</dbReference>
<evidence type="ECO:0000313" key="17">
    <source>
        <dbReference type="Proteomes" id="UP000008370"/>
    </source>
</evidence>
<evidence type="ECO:0000256" key="3">
    <source>
        <dbReference type="ARBA" id="ARBA00007222"/>
    </source>
</evidence>
<gene>
    <name evidence="16" type="ORF">PHACADRAFT_263757</name>
</gene>
<dbReference type="PANTHER" id="PTHR10050:SF51">
    <property type="entry name" value="PROTEIN O-MANNOSYL-TRANSFERASE 1"/>
    <property type="match status" value="1"/>
</dbReference>
<keyword evidence="10 14" id="KW-0472">Membrane</keyword>
<dbReference type="InterPro" id="IPR036300">
    <property type="entry name" value="MIR_dom_sf"/>
</dbReference>
<evidence type="ECO:0000256" key="5">
    <source>
        <dbReference type="ARBA" id="ARBA00022679"/>
    </source>
</evidence>
<dbReference type="Pfam" id="PF02815">
    <property type="entry name" value="MIR"/>
    <property type="match status" value="1"/>
</dbReference>
<evidence type="ECO:0000256" key="6">
    <source>
        <dbReference type="ARBA" id="ARBA00022692"/>
    </source>
</evidence>
<dbReference type="InterPro" id="IPR032421">
    <property type="entry name" value="PMT_4TMC"/>
</dbReference>
<evidence type="ECO:0000256" key="11">
    <source>
        <dbReference type="ARBA" id="ARBA00023180"/>
    </source>
</evidence>
<feature type="transmembrane region" description="Helical" evidence="14">
    <location>
        <begin position="475"/>
        <end position="494"/>
    </location>
</feature>
<keyword evidence="17" id="KW-1185">Reference proteome</keyword>
<name>K5VV58_PHACS</name>
<keyword evidence="9 14" id="KW-1133">Transmembrane helix</keyword>
<evidence type="ECO:0000256" key="1">
    <source>
        <dbReference type="ARBA" id="ARBA00004477"/>
    </source>
</evidence>
<dbReference type="PANTHER" id="PTHR10050">
    <property type="entry name" value="DOLICHYL-PHOSPHATE-MANNOSE--PROTEIN MANNOSYLTRANSFERASE"/>
    <property type="match status" value="1"/>
</dbReference>
<evidence type="ECO:0000256" key="7">
    <source>
        <dbReference type="ARBA" id="ARBA00022737"/>
    </source>
</evidence>
<organism evidence="16 17">
    <name type="scientific">Phanerochaete carnosa (strain HHB-10118-sp)</name>
    <name type="common">White-rot fungus</name>
    <name type="synonym">Peniophora carnosa</name>
    <dbReference type="NCBI Taxonomy" id="650164"/>
    <lineage>
        <taxon>Eukaryota</taxon>
        <taxon>Fungi</taxon>
        <taxon>Dikarya</taxon>
        <taxon>Basidiomycota</taxon>
        <taxon>Agaricomycotina</taxon>
        <taxon>Agaricomycetes</taxon>
        <taxon>Polyporales</taxon>
        <taxon>Phanerochaetaceae</taxon>
        <taxon>Phanerochaete</taxon>
    </lineage>
</organism>
<dbReference type="Pfam" id="PF16192">
    <property type="entry name" value="PMT_4TMC"/>
    <property type="match status" value="1"/>
</dbReference>
<evidence type="ECO:0000256" key="13">
    <source>
        <dbReference type="ARBA" id="ARBA00045102"/>
    </source>
</evidence>
<dbReference type="InterPro" id="IPR003342">
    <property type="entry name" value="ArnT-like_N"/>
</dbReference>
<dbReference type="FunFam" id="2.80.10.50:FF:000044">
    <property type="entry name" value="Dolichyl-phosphate-mannose-protein mannosyltransferase 4"/>
    <property type="match status" value="1"/>
</dbReference>
<evidence type="ECO:0000256" key="10">
    <source>
        <dbReference type="ARBA" id="ARBA00023136"/>
    </source>
</evidence>
<feature type="transmembrane region" description="Helical" evidence="14">
    <location>
        <begin position="21"/>
        <end position="40"/>
    </location>
</feature>
<dbReference type="PROSITE" id="PS50919">
    <property type="entry name" value="MIR"/>
    <property type="match status" value="1"/>
</dbReference>
<accession>K5VV58</accession>
<dbReference type="InterPro" id="IPR027005">
    <property type="entry name" value="PMT-like"/>
</dbReference>
<dbReference type="Proteomes" id="UP000008370">
    <property type="component" value="Unassembled WGS sequence"/>
</dbReference>
<keyword evidence="11" id="KW-0325">Glycoprotein</keyword>
<dbReference type="KEGG" id="pco:PHACADRAFT_263757"/>
<evidence type="ECO:0000313" key="16">
    <source>
        <dbReference type="EMBL" id="EKM50454.1"/>
    </source>
</evidence>
<evidence type="ECO:0000256" key="4">
    <source>
        <dbReference type="ARBA" id="ARBA00022676"/>
    </source>
</evidence>
<keyword evidence="7" id="KW-0677">Repeat</keyword>
<evidence type="ECO:0000256" key="2">
    <source>
        <dbReference type="ARBA" id="ARBA00004922"/>
    </source>
</evidence>
<feature type="transmembrane region" description="Helical" evidence="14">
    <location>
        <begin position="515"/>
        <end position="533"/>
    </location>
</feature>
<sequence length="570" mass="65195">MSMTIYSYIRFRKLRYLEFSPTWWSWLLTTGFFMACTWSSKVNGILTVATIGIAVLIDLWDVLDYKKGHSMEYFWKHFTARAVGFIALPLIMYLLVFWIHLSILTYSGPGDSFMSPAFQETLRDNELLMNSQEIRYYDTLTIRHKDTKVFLHSHPEQYPLKYDDGRISSQGQQVTGYAHDDINNYWQIIPTKALPETGRGRIVRHEDTIQLLHVSTQTLLLTHDVASPTMATNEEFTTSPKDDHSRYNDTLFHLRLVDSNPGGPWKTKSGHFKLIHVPTKVAMWTFPGQLPDWAFNQQEVNGNKQVGDKTTVWYPDEIITTEDGEVRTKEELGHKEPKKMNFFKKFGELQLLMLQHNAGLIASHPYASGPVNWPFLISGISFWTQNEGQKQIYLIGNLIGWLAATFGVAIFIGILGADLLARRRGIEPIPTPVRHRLWNSTGFFLLIWAVHYFPFFLMGRQLFLHHYLESHLASALVSGAVLHFVLSETINYPISIRGPSTRPQPPQQADVGMKGPIVVAVFALLMFGMFVYISPLTYGTPGLTGEQVNARRLLHTWTLHFAAKKTDHFG</sequence>
<keyword evidence="6 14" id="KW-0812">Transmembrane</keyword>